<gene>
    <name evidence="1" type="ORF">A3G49_04820</name>
</gene>
<protein>
    <submittedName>
        <fullName evidence="1">Uncharacterized protein</fullName>
    </submittedName>
</protein>
<sequence length="126" mass="15064">MSKEKFEFHKKEVSAEELEAFRQEIAAYAEEDGKTENKAHFAWLRDKGEQFKPEDLTTEDFLFWKKVKEETIKYENFKKYRLWLKSLEKAGKKESPTRHGFFSLAGNIGNGIIWKREAEEIKKRKK</sequence>
<comment type="caution">
    <text evidence="1">The sequence shown here is derived from an EMBL/GenBank/DDBJ whole genome shotgun (WGS) entry which is preliminary data.</text>
</comment>
<dbReference type="EMBL" id="MHQY01000035">
    <property type="protein sequence ID" value="OHA13030.1"/>
    <property type="molecule type" value="Genomic_DNA"/>
</dbReference>
<name>A0A1G2LN39_9BACT</name>
<dbReference type="AlphaFoldDB" id="A0A1G2LN39"/>
<dbReference type="Proteomes" id="UP000177171">
    <property type="component" value="Unassembled WGS sequence"/>
</dbReference>
<accession>A0A1G2LN39</accession>
<reference evidence="1 2" key="1">
    <citation type="journal article" date="2016" name="Nat. Commun.">
        <title>Thousands of microbial genomes shed light on interconnected biogeochemical processes in an aquifer system.</title>
        <authorList>
            <person name="Anantharaman K."/>
            <person name="Brown C.T."/>
            <person name="Hug L.A."/>
            <person name="Sharon I."/>
            <person name="Castelle C.J."/>
            <person name="Probst A.J."/>
            <person name="Thomas B.C."/>
            <person name="Singh A."/>
            <person name="Wilkins M.J."/>
            <person name="Karaoz U."/>
            <person name="Brodie E.L."/>
            <person name="Williams K.H."/>
            <person name="Hubbard S.S."/>
            <person name="Banfield J.F."/>
        </authorList>
    </citation>
    <scope>NUCLEOTIDE SEQUENCE [LARGE SCALE GENOMIC DNA]</scope>
</reference>
<evidence type="ECO:0000313" key="1">
    <source>
        <dbReference type="EMBL" id="OHA13030.1"/>
    </source>
</evidence>
<proteinExistence type="predicted"/>
<evidence type="ECO:0000313" key="2">
    <source>
        <dbReference type="Proteomes" id="UP000177171"/>
    </source>
</evidence>
<organism evidence="1 2">
    <name type="scientific">Candidatus Sungbacteria bacterium RIFCSPLOWO2_12_FULL_41_11</name>
    <dbReference type="NCBI Taxonomy" id="1802286"/>
    <lineage>
        <taxon>Bacteria</taxon>
        <taxon>Candidatus Sungiibacteriota</taxon>
    </lineage>
</organism>